<dbReference type="OrthoDB" id="4371863at2"/>
<gene>
    <name evidence="4" type="ORF">GOEFS_096_00690</name>
</gene>
<dbReference type="SUPFAM" id="SSF46689">
    <property type="entry name" value="Homeodomain-like"/>
    <property type="match status" value="1"/>
</dbReference>
<name>H0R491_9ACTN</name>
<reference evidence="4 5" key="1">
    <citation type="submission" date="2011-12" db="EMBL/GenBank/DDBJ databases">
        <title>Whole genome shotgun sequence of Gordonia effusa NBRC 100432.</title>
        <authorList>
            <person name="Yoshida I."/>
            <person name="Takarada H."/>
            <person name="Hosoyama A."/>
            <person name="Tsuchikane K."/>
            <person name="Katsumata H."/>
            <person name="Yamazaki S."/>
            <person name="Fujita N."/>
        </authorList>
    </citation>
    <scope>NUCLEOTIDE SEQUENCE [LARGE SCALE GENOMIC DNA]</scope>
    <source>
        <strain evidence="4 5">NBRC 100432</strain>
    </source>
</reference>
<dbReference type="STRING" id="1077974.GOEFS_096_00690"/>
<evidence type="ECO:0000259" key="3">
    <source>
        <dbReference type="PROSITE" id="PS50977"/>
    </source>
</evidence>
<evidence type="ECO:0000313" key="5">
    <source>
        <dbReference type="Proteomes" id="UP000035034"/>
    </source>
</evidence>
<dbReference type="InterPro" id="IPR009057">
    <property type="entry name" value="Homeodomain-like_sf"/>
</dbReference>
<evidence type="ECO:0000313" key="4">
    <source>
        <dbReference type="EMBL" id="GAB19892.1"/>
    </source>
</evidence>
<sequence length="263" mass="29275">MTDDSDVREASVKRRQITVDELRRRMLDAALEMLGDDGLTVGVSHLNMEEIIRLAGVPRSSVYREWDTKEDFYVELLIALVEPGPAQALAFDVETLQLAIKVVDDNVERLTTRGGRHAVLAEAIRIAGERNFQALNESPTYRTVTALVAALPTFEDAQREKIAKALVDSEVYYPERVAQFYRMFLPVMGFRVREGISELQLAIASASVVEGMTRRGFTTPDVVATPVSYPGIDGEPVDWHLAALTLLGVIEFMVEPIPGWTPE</sequence>
<dbReference type="AlphaFoldDB" id="H0R491"/>
<dbReference type="Proteomes" id="UP000035034">
    <property type="component" value="Unassembled WGS sequence"/>
</dbReference>
<dbReference type="eggNOG" id="COG1309">
    <property type="taxonomic scope" value="Bacteria"/>
</dbReference>
<proteinExistence type="predicted"/>
<accession>H0R491</accession>
<dbReference type="Gene3D" id="1.10.357.10">
    <property type="entry name" value="Tetracycline Repressor, domain 2"/>
    <property type="match status" value="1"/>
</dbReference>
<keyword evidence="5" id="KW-1185">Reference proteome</keyword>
<dbReference type="EMBL" id="BAEH01000096">
    <property type="protein sequence ID" value="GAB19892.1"/>
    <property type="molecule type" value="Genomic_DNA"/>
</dbReference>
<keyword evidence="1 2" id="KW-0238">DNA-binding</keyword>
<dbReference type="RefSeq" id="WP_007319227.1">
    <property type="nucleotide sequence ID" value="NZ_BAEH01000096.1"/>
</dbReference>
<comment type="caution">
    <text evidence="4">The sequence shown here is derived from an EMBL/GenBank/DDBJ whole genome shotgun (WGS) entry which is preliminary data.</text>
</comment>
<dbReference type="Pfam" id="PF00440">
    <property type="entry name" value="TetR_N"/>
    <property type="match status" value="1"/>
</dbReference>
<evidence type="ECO:0000256" key="1">
    <source>
        <dbReference type="ARBA" id="ARBA00023125"/>
    </source>
</evidence>
<organism evidence="4 5">
    <name type="scientific">Gordonia effusa NBRC 100432</name>
    <dbReference type="NCBI Taxonomy" id="1077974"/>
    <lineage>
        <taxon>Bacteria</taxon>
        <taxon>Bacillati</taxon>
        <taxon>Actinomycetota</taxon>
        <taxon>Actinomycetes</taxon>
        <taxon>Mycobacteriales</taxon>
        <taxon>Gordoniaceae</taxon>
        <taxon>Gordonia</taxon>
    </lineage>
</organism>
<dbReference type="GO" id="GO:0003677">
    <property type="term" value="F:DNA binding"/>
    <property type="evidence" value="ECO:0007669"/>
    <property type="project" value="UniProtKB-UniRule"/>
</dbReference>
<feature type="domain" description="HTH tetR-type" evidence="3">
    <location>
        <begin position="20"/>
        <end position="84"/>
    </location>
</feature>
<feature type="DNA-binding region" description="H-T-H motif" evidence="2">
    <location>
        <begin position="47"/>
        <end position="66"/>
    </location>
</feature>
<evidence type="ECO:0000256" key="2">
    <source>
        <dbReference type="PROSITE-ProRule" id="PRU00335"/>
    </source>
</evidence>
<protein>
    <recommendedName>
        <fullName evidence="3">HTH tetR-type domain-containing protein</fullName>
    </recommendedName>
</protein>
<dbReference type="PROSITE" id="PS50977">
    <property type="entry name" value="HTH_TETR_2"/>
    <property type="match status" value="1"/>
</dbReference>
<dbReference type="InterPro" id="IPR001647">
    <property type="entry name" value="HTH_TetR"/>
</dbReference>